<dbReference type="InterPro" id="IPR010791">
    <property type="entry name" value="AttH_dom"/>
</dbReference>
<reference evidence="3 4" key="1">
    <citation type="submission" date="2020-10" db="EMBL/GenBank/DDBJ databases">
        <title>Connecting structure to function with the recovery of over 1000 high-quality activated sludge metagenome-assembled genomes encoding full-length rRNA genes using long-read sequencing.</title>
        <authorList>
            <person name="Singleton C.M."/>
            <person name="Petriglieri F."/>
            <person name="Kristensen J.M."/>
            <person name="Kirkegaard R.H."/>
            <person name="Michaelsen T.Y."/>
            <person name="Andersen M.H."/>
            <person name="Karst S.M."/>
            <person name="Dueholm M.S."/>
            <person name="Nielsen P.H."/>
            <person name="Albertsen M."/>
        </authorList>
    </citation>
    <scope>NUCLEOTIDE SEQUENCE [LARGE SCALE GENOMIC DNA]</scope>
    <source>
        <strain evidence="3">Fred_18-Q3-R57-64_BAT3C.720</strain>
    </source>
</reference>
<name>A0A935TA13_9PROT</name>
<feature type="chain" id="PRO_5037357873" evidence="1">
    <location>
        <begin position="20"/>
        <end position="376"/>
    </location>
</feature>
<dbReference type="SUPFAM" id="SSF159245">
    <property type="entry name" value="AttH-like"/>
    <property type="match status" value="1"/>
</dbReference>
<comment type="caution">
    <text evidence="3">The sequence shown here is derived from an EMBL/GenBank/DDBJ whole genome shotgun (WGS) entry which is preliminary data.</text>
</comment>
<organism evidence="3 4">
    <name type="scientific">Candidatus Accumulibacter affinis</name>
    <dbReference type="NCBI Taxonomy" id="2954384"/>
    <lineage>
        <taxon>Bacteria</taxon>
        <taxon>Pseudomonadati</taxon>
        <taxon>Pseudomonadota</taxon>
        <taxon>Betaproteobacteria</taxon>
        <taxon>Candidatus Accumulibacter</taxon>
    </lineage>
</organism>
<dbReference type="PANTHER" id="PTHR38591">
    <property type="entry name" value="HYDROLASE"/>
    <property type="match status" value="1"/>
</dbReference>
<protein>
    <submittedName>
        <fullName evidence="3">Carotenoid 1,2-hydratase</fullName>
    </submittedName>
</protein>
<proteinExistence type="predicted"/>
<sequence>MRRRIFLATPLLLPTQLLAAAAAAAASPSSLVYPPVVPGVRLVFPRDHGAHPNFRTEWWYVTGALQTSPSGSADIGFQLTFFRSRPGTAEALHSPLAASQMLFAHAALTLPGDRLQHAERAARANLGASFSSLDCDVAIGAWRIYRQDTRSGELLHLQVHSPQFSYDFTLTPSQPLLLQGDGGYSRKGHGPQLASYYVSWPQLQVAGTLVRDGRRQVVSGRAWFDHEWSTALLGDNAVGWDWLGINLFDGGAVMAFRMRDAAGETLYAHATWRDAAGHLRQFASAAVSFAPLRRWVSPRNGASYPVELEIRFGEYRLRTRPLLDDQELSTRRPTPVVYWEGLVTVEGSFSGRGYLEMTGYAGRLRVADHGAGVGAA</sequence>
<keyword evidence="1" id="KW-0732">Signal</keyword>
<dbReference type="AlphaFoldDB" id="A0A935TA13"/>
<evidence type="ECO:0000256" key="1">
    <source>
        <dbReference type="SAM" id="SignalP"/>
    </source>
</evidence>
<accession>A0A935TA13</accession>
<dbReference type="Gene3D" id="2.40.370.10">
    <property type="entry name" value="AttH-like domain"/>
    <property type="match status" value="2"/>
</dbReference>
<evidence type="ECO:0000313" key="3">
    <source>
        <dbReference type="EMBL" id="MBK7954541.1"/>
    </source>
</evidence>
<gene>
    <name evidence="3" type="ORF">IPK02_11610</name>
</gene>
<dbReference type="Proteomes" id="UP000706151">
    <property type="component" value="Unassembled WGS sequence"/>
</dbReference>
<dbReference type="PANTHER" id="PTHR38591:SF1">
    <property type="entry name" value="BLL1000 PROTEIN"/>
    <property type="match status" value="1"/>
</dbReference>
<feature type="domain" description="AttH" evidence="2">
    <location>
        <begin position="56"/>
        <end position="230"/>
    </location>
</feature>
<dbReference type="Pfam" id="PF07143">
    <property type="entry name" value="CrtC"/>
    <property type="match status" value="1"/>
</dbReference>
<evidence type="ECO:0000259" key="2">
    <source>
        <dbReference type="Pfam" id="PF07143"/>
    </source>
</evidence>
<evidence type="ECO:0000313" key="4">
    <source>
        <dbReference type="Proteomes" id="UP000706151"/>
    </source>
</evidence>
<dbReference type="Pfam" id="PF17186">
    <property type="entry name" value="Lipocalin_9"/>
    <property type="match status" value="1"/>
</dbReference>
<dbReference type="EMBL" id="JADJOT010000009">
    <property type="protein sequence ID" value="MBK7954541.1"/>
    <property type="molecule type" value="Genomic_DNA"/>
</dbReference>
<feature type="signal peptide" evidence="1">
    <location>
        <begin position="1"/>
        <end position="19"/>
    </location>
</feature>
<dbReference type="InterPro" id="IPR023374">
    <property type="entry name" value="AttH-like_dom_sf"/>
</dbReference>